<evidence type="ECO:0000313" key="1">
    <source>
        <dbReference type="EMBL" id="GIY76539.1"/>
    </source>
</evidence>
<name>A0AAV4W2W0_9ARAC</name>
<keyword evidence="2" id="KW-1185">Reference proteome</keyword>
<dbReference type="Proteomes" id="UP001054837">
    <property type="component" value="Unassembled WGS sequence"/>
</dbReference>
<evidence type="ECO:0000313" key="2">
    <source>
        <dbReference type="Proteomes" id="UP001054837"/>
    </source>
</evidence>
<sequence>MLMLLSKKEIIRCVWIRCIDNANKFAKFRSGNFNGEDAPLSGKPVEDNEGKMKTLFDANRRITNHEITKRLFLQNTTIYDHVKSLV</sequence>
<accession>A0AAV4W2W0</accession>
<dbReference type="EMBL" id="BPLQ01014014">
    <property type="protein sequence ID" value="GIY76539.1"/>
    <property type="molecule type" value="Genomic_DNA"/>
</dbReference>
<gene>
    <name evidence="1" type="ORF">CDAR_48301</name>
</gene>
<proteinExistence type="predicted"/>
<reference evidence="1 2" key="1">
    <citation type="submission" date="2021-06" db="EMBL/GenBank/DDBJ databases">
        <title>Caerostris darwini draft genome.</title>
        <authorList>
            <person name="Kono N."/>
            <person name="Arakawa K."/>
        </authorList>
    </citation>
    <scope>NUCLEOTIDE SEQUENCE [LARGE SCALE GENOMIC DNA]</scope>
</reference>
<comment type="caution">
    <text evidence="1">The sequence shown here is derived from an EMBL/GenBank/DDBJ whole genome shotgun (WGS) entry which is preliminary data.</text>
</comment>
<protein>
    <submittedName>
        <fullName evidence="1">Uncharacterized protein</fullName>
    </submittedName>
</protein>
<organism evidence="1 2">
    <name type="scientific">Caerostris darwini</name>
    <dbReference type="NCBI Taxonomy" id="1538125"/>
    <lineage>
        <taxon>Eukaryota</taxon>
        <taxon>Metazoa</taxon>
        <taxon>Ecdysozoa</taxon>
        <taxon>Arthropoda</taxon>
        <taxon>Chelicerata</taxon>
        <taxon>Arachnida</taxon>
        <taxon>Araneae</taxon>
        <taxon>Araneomorphae</taxon>
        <taxon>Entelegynae</taxon>
        <taxon>Araneoidea</taxon>
        <taxon>Araneidae</taxon>
        <taxon>Caerostris</taxon>
    </lineage>
</organism>
<dbReference type="AlphaFoldDB" id="A0AAV4W2W0"/>